<name>A0ACB9W0V3_CHAAC</name>
<dbReference type="EMBL" id="CM043804">
    <property type="protein sequence ID" value="KAI4806297.1"/>
    <property type="molecule type" value="Genomic_DNA"/>
</dbReference>
<gene>
    <name evidence="1" type="ORF">KUCAC02_017126</name>
</gene>
<proteinExistence type="predicted"/>
<evidence type="ECO:0000313" key="2">
    <source>
        <dbReference type="Proteomes" id="UP001057452"/>
    </source>
</evidence>
<sequence length="126" mass="13668">MEGMDNATADGAQPGIDQSERGQGRPAVRDEEGSRRRSAATAKLRQAACPRFGGYRTQLSSFRGTGRRVEPLASTQRDSPTQGPGEPAQQREKENKANLQSLKKLKVYFDSLSLPIAAALIRPQGD</sequence>
<reference evidence="1" key="1">
    <citation type="submission" date="2022-05" db="EMBL/GenBank/DDBJ databases">
        <title>Chromosome-level genome of Chaenocephalus aceratus.</title>
        <authorList>
            <person name="Park H."/>
        </authorList>
    </citation>
    <scope>NUCLEOTIDE SEQUENCE</scope>
    <source>
        <strain evidence="1">KU_202001</strain>
    </source>
</reference>
<comment type="caution">
    <text evidence="1">The sequence shown here is derived from an EMBL/GenBank/DDBJ whole genome shotgun (WGS) entry which is preliminary data.</text>
</comment>
<evidence type="ECO:0000313" key="1">
    <source>
        <dbReference type="EMBL" id="KAI4806297.1"/>
    </source>
</evidence>
<keyword evidence="2" id="KW-1185">Reference proteome</keyword>
<dbReference type="Proteomes" id="UP001057452">
    <property type="component" value="Chromosome 20"/>
</dbReference>
<organism evidence="1 2">
    <name type="scientific">Chaenocephalus aceratus</name>
    <name type="common">Blackfin icefish</name>
    <name type="synonym">Chaenichthys aceratus</name>
    <dbReference type="NCBI Taxonomy" id="36190"/>
    <lineage>
        <taxon>Eukaryota</taxon>
        <taxon>Metazoa</taxon>
        <taxon>Chordata</taxon>
        <taxon>Craniata</taxon>
        <taxon>Vertebrata</taxon>
        <taxon>Euteleostomi</taxon>
        <taxon>Actinopterygii</taxon>
        <taxon>Neopterygii</taxon>
        <taxon>Teleostei</taxon>
        <taxon>Neoteleostei</taxon>
        <taxon>Acanthomorphata</taxon>
        <taxon>Eupercaria</taxon>
        <taxon>Perciformes</taxon>
        <taxon>Notothenioidei</taxon>
        <taxon>Channichthyidae</taxon>
        <taxon>Chaenocephalus</taxon>
    </lineage>
</organism>
<accession>A0ACB9W0V3</accession>
<protein>
    <submittedName>
        <fullName evidence="1">Uncharacterized protein</fullName>
    </submittedName>
</protein>